<organism evidence="1 2">
    <name type="scientific">Nibea albiflora</name>
    <name type="common">Yellow drum</name>
    <name type="synonym">Corvina albiflora</name>
    <dbReference type="NCBI Taxonomy" id="240163"/>
    <lineage>
        <taxon>Eukaryota</taxon>
        <taxon>Metazoa</taxon>
        <taxon>Chordata</taxon>
        <taxon>Craniata</taxon>
        <taxon>Vertebrata</taxon>
        <taxon>Euteleostomi</taxon>
        <taxon>Actinopterygii</taxon>
        <taxon>Neopterygii</taxon>
        <taxon>Teleostei</taxon>
        <taxon>Neoteleostei</taxon>
        <taxon>Acanthomorphata</taxon>
        <taxon>Eupercaria</taxon>
        <taxon>Sciaenidae</taxon>
        <taxon>Nibea</taxon>
    </lineage>
</organism>
<comment type="caution">
    <text evidence="1">The sequence shown here is derived from an EMBL/GenBank/DDBJ whole genome shotgun (WGS) entry which is preliminary data.</text>
</comment>
<dbReference type="EMBL" id="CM024798">
    <property type="protein sequence ID" value="KAG8014348.1"/>
    <property type="molecule type" value="Genomic_DNA"/>
</dbReference>
<sequence>MNDSDEDDDDDEEEEGDLLEEEEVKSQERDDEEEEEEEEGEHVEGDDDGDSVNEAAKLSWLHCPAPVLARHQLCSSGLKTLCQWSKVPVELPPTLPQCSELAAQLTLANSSYSWQQFTSLSIRKLCKSQRVEAEQPEDLSGKTRKHFLHKI</sequence>
<evidence type="ECO:0000313" key="2">
    <source>
        <dbReference type="Proteomes" id="UP000805704"/>
    </source>
</evidence>
<gene>
    <name evidence="1" type="ORF">GBF38_017493</name>
</gene>
<keyword evidence="2" id="KW-1185">Reference proteome</keyword>
<protein>
    <submittedName>
        <fullName evidence="1">Uncharacterized protein</fullName>
    </submittedName>
</protein>
<proteinExistence type="predicted"/>
<dbReference type="Proteomes" id="UP000805704">
    <property type="component" value="Chromosome 10"/>
</dbReference>
<name>A0ACB7FIT1_NIBAL</name>
<evidence type="ECO:0000313" key="1">
    <source>
        <dbReference type="EMBL" id="KAG8014348.1"/>
    </source>
</evidence>
<accession>A0ACB7FIT1</accession>
<reference evidence="1" key="1">
    <citation type="submission" date="2020-04" db="EMBL/GenBank/DDBJ databases">
        <title>A chromosome-scale assembly and high-density genetic map of the yellow drum (Nibea albiflora) genome.</title>
        <authorList>
            <person name="Xu D."/>
            <person name="Zhang W."/>
            <person name="Chen R."/>
            <person name="Tan P."/>
            <person name="Wang L."/>
            <person name="Song H."/>
            <person name="Tian L."/>
            <person name="Zhu Q."/>
            <person name="Wang B."/>
        </authorList>
    </citation>
    <scope>NUCLEOTIDE SEQUENCE</scope>
    <source>
        <strain evidence="1">ZJHYS-2018</strain>
    </source>
</reference>